<protein>
    <submittedName>
        <fullName evidence="2">Uncharacterized protein</fullName>
    </submittedName>
</protein>
<reference evidence="2 3" key="1">
    <citation type="submission" date="2021-05" db="EMBL/GenBank/DDBJ databases">
        <title>Novel Bacillus species.</title>
        <authorList>
            <person name="Liu G."/>
        </authorList>
    </citation>
    <scope>NUCLEOTIDE SEQUENCE [LARGE SCALE GENOMIC DNA]</scope>
    <source>
        <strain evidence="2 3">FJAT-49682</strain>
    </source>
</reference>
<keyword evidence="1" id="KW-0472">Membrane</keyword>
<proteinExistence type="predicted"/>
<keyword evidence="1" id="KW-1133">Transmembrane helix</keyword>
<name>A0A942Z1T1_9BACI</name>
<sequence length="121" mass="13737">MRIIFTILLLAVFITGAIFLQIFLSKKENKWPGLVLPAITLFFSILAVLGLTFYMPATLTEQSFKIILNAVQIPKVATLLAAIYIVILYNIPTAILLGIYYTCRDKLKRNREIEKMSVQDL</sequence>
<evidence type="ECO:0000256" key="1">
    <source>
        <dbReference type="SAM" id="Phobius"/>
    </source>
</evidence>
<dbReference type="AlphaFoldDB" id="A0A942Z1T1"/>
<accession>A0A942Z1T1</accession>
<organism evidence="2 3">
    <name type="scientific">Lederbergia citrea</name>
    <dbReference type="NCBI Taxonomy" id="2833581"/>
    <lineage>
        <taxon>Bacteria</taxon>
        <taxon>Bacillati</taxon>
        <taxon>Bacillota</taxon>
        <taxon>Bacilli</taxon>
        <taxon>Bacillales</taxon>
        <taxon>Bacillaceae</taxon>
        <taxon>Lederbergia</taxon>
    </lineage>
</organism>
<keyword evidence="1" id="KW-0812">Transmembrane</keyword>
<dbReference type="Proteomes" id="UP000676456">
    <property type="component" value="Unassembled WGS sequence"/>
</dbReference>
<keyword evidence="3" id="KW-1185">Reference proteome</keyword>
<feature type="transmembrane region" description="Helical" evidence="1">
    <location>
        <begin position="6"/>
        <end position="24"/>
    </location>
</feature>
<gene>
    <name evidence="2" type="ORF">KHA91_03405</name>
</gene>
<dbReference type="EMBL" id="JAGYPN010000001">
    <property type="protein sequence ID" value="MBS4221803.1"/>
    <property type="molecule type" value="Genomic_DNA"/>
</dbReference>
<dbReference type="RefSeq" id="WP_213096799.1">
    <property type="nucleotide sequence ID" value="NZ_JAGYPK010000001.1"/>
</dbReference>
<feature type="transmembrane region" description="Helical" evidence="1">
    <location>
        <begin position="76"/>
        <end position="101"/>
    </location>
</feature>
<feature type="transmembrane region" description="Helical" evidence="1">
    <location>
        <begin position="31"/>
        <end position="56"/>
    </location>
</feature>
<comment type="caution">
    <text evidence="2">The sequence shown here is derived from an EMBL/GenBank/DDBJ whole genome shotgun (WGS) entry which is preliminary data.</text>
</comment>
<evidence type="ECO:0000313" key="2">
    <source>
        <dbReference type="EMBL" id="MBS4221803.1"/>
    </source>
</evidence>
<evidence type="ECO:0000313" key="3">
    <source>
        <dbReference type="Proteomes" id="UP000676456"/>
    </source>
</evidence>